<proteinExistence type="predicted"/>
<evidence type="ECO:0000256" key="2">
    <source>
        <dbReference type="SAM" id="Phobius"/>
    </source>
</evidence>
<evidence type="ECO:0000256" key="1">
    <source>
        <dbReference type="SAM" id="MobiDB-lite"/>
    </source>
</evidence>
<sequence length="384" mass="40849">MRVVNAARSGIPDTELQVISALRHWNTPGIVVSGAKVPVKGRSGKQTSAESDLLVILPHLTMALEVKGITERAGGLLHCPVQGDWSLPGVIGDPVHSQQQGNPREQVERVMYGFKNFAETITSPGIFVDGLVLMVGWPGLPLTLDKGVVPMPPGQDVMVFDHNLTPLRDWASRRARREKVWTAEKVVAVLGQLGFSETARDPDQRVTYAELVAAGFPTTTSESGSATSAFTTTTTGTTFDPDDYDPQVYAARNPAPAELSAAEEDDGPYGRSWNPPRDPRNWYEPAPPSAADPGPQAPAQWPRRRRQGGGGQLVRMLAAVAVALGLAAAAGAVLTPHHTNDPRPTITTTEDQAAPSTDDSTQPPAPTPTHPAGPAPCYPLQPGC</sequence>
<keyword evidence="2" id="KW-0472">Membrane</keyword>
<feature type="compositionally biased region" description="Polar residues" evidence="1">
    <location>
        <begin position="345"/>
        <end position="360"/>
    </location>
</feature>
<dbReference type="AlphaFoldDB" id="A0A386ZKG5"/>
<dbReference type="KEGG" id="nyu:D7D52_36045"/>
<feature type="transmembrane region" description="Helical" evidence="2">
    <location>
        <begin position="313"/>
        <end position="334"/>
    </location>
</feature>
<feature type="region of interest" description="Disordered" evidence="1">
    <location>
        <begin position="335"/>
        <end position="384"/>
    </location>
</feature>
<protein>
    <submittedName>
        <fullName evidence="3">NERD domain-containing protein</fullName>
    </submittedName>
</protein>
<evidence type="ECO:0000313" key="3">
    <source>
        <dbReference type="EMBL" id="AYF78352.1"/>
    </source>
</evidence>
<gene>
    <name evidence="3" type="ORF">D7D52_36045</name>
</gene>
<reference evidence="3 4" key="1">
    <citation type="submission" date="2018-09" db="EMBL/GenBank/DDBJ databases">
        <title>Nocardia yunnanensis sp. nov., an actinomycete isolated from a soil sample.</title>
        <authorList>
            <person name="Zhang J."/>
        </authorList>
    </citation>
    <scope>NUCLEOTIDE SEQUENCE [LARGE SCALE GENOMIC DNA]</scope>
    <source>
        <strain evidence="3 4">CFHS0054</strain>
    </source>
</reference>
<accession>A0A386ZKG5</accession>
<keyword evidence="2" id="KW-1133">Transmembrane helix</keyword>
<name>A0A386ZKG5_9NOCA</name>
<organism evidence="3 4">
    <name type="scientific">Nocardia yunnanensis</name>
    <dbReference type="NCBI Taxonomy" id="2382165"/>
    <lineage>
        <taxon>Bacteria</taxon>
        <taxon>Bacillati</taxon>
        <taxon>Actinomycetota</taxon>
        <taxon>Actinomycetes</taxon>
        <taxon>Mycobacteriales</taxon>
        <taxon>Nocardiaceae</taxon>
        <taxon>Nocardia</taxon>
    </lineage>
</organism>
<feature type="compositionally biased region" description="Low complexity" evidence="1">
    <location>
        <begin position="218"/>
        <end position="239"/>
    </location>
</feature>
<evidence type="ECO:0000313" key="4">
    <source>
        <dbReference type="Proteomes" id="UP000267164"/>
    </source>
</evidence>
<dbReference type="EMBL" id="CP032568">
    <property type="protein sequence ID" value="AYF78352.1"/>
    <property type="molecule type" value="Genomic_DNA"/>
</dbReference>
<dbReference type="OrthoDB" id="4560591at2"/>
<feature type="compositionally biased region" description="Pro residues" evidence="1">
    <location>
        <begin position="363"/>
        <end position="384"/>
    </location>
</feature>
<keyword evidence="2" id="KW-0812">Transmembrane</keyword>
<keyword evidence="4" id="KW-1185">Reference proteome</keyword>
<dbReference type="Proteomes" id="UP000267164">
    <property type="component" value="Chromosome"/>
</dbReference>
<feature type="region of interest" description="Disordered" evidence="1">
    <location>
        <begin position="218"/>
        <end position="308"/>
    </location>
</feature>